<evidence type="ECO:0000313" key="3">
    <source>
        <dbReference type="EMBL" id="MFC0320356.1"/>
    </source>
</evidence>
<protein>
    <submittedName>
        <fullName evidence="3">Acyltransferase family protein</fullName>
    </submittedName>
</protein>
<comment type="caution">
    <text evidence="3">The sequence shown here is derived from an EMBL/GenBank/DDBJ whole genome shotgun (WGS) entry which is preliminary data.</text>
</comment>
<dbReference type="PANTHER" id="PTHR31061:SF24">
    <property type="entry name" value="LD22376P"/>
    <property type="match status" value="1"/>
</dbReference>
<feature type="transmembrane region" description="Helical" evidence="1">
    <location>
        <begin position="347"/>
        <end position="367"/>
    </location>
</feature>
<name>A0ABV6HN80_9SPHI</name>
<evidence type="ECO:0000259" key="2">
    <source>
        <dbReference type="Pfam" id="PF07786"/>
    </source>
</evidence>
<dbReference type="RefSeq" id="WP_130858418.1">
    <property type="nucleotide sequence ID" value="NZ_JBHLWO010000002.1"/>
</dbReference>
<feature type="transmembrane region" description="Helical" evidence="1">
    <location>
        <begin position="12"/>
        <end position="31"/>
    </location>
</feature>
<feature type="domain" description="Heparan-alpha-glucosaminide N-acetyltransferase catalytic" evidence="2">
    <location>
        <begin position="7"/>
        <end position="161"/>
    </location>
</feature>
<gene>
    <name evidence="3" type="ORF">ACFFI0_18660</name>
</gene>
<keyword evidence="3" id="KW-0012">Acyltransferase</keyword>
<sequence>MKEQKLRFTALDVFRGMTICFMIIVNSPGSGATPYWPLNHATWHGFTPTDLVFPSFLFAVGNALSFSERKFQYLSSKQVLLTIFKRAALIFLLGFLMYWFPFFKITEQHEIISFPLHETRVFGVLQRIALCYLFTALAVYYVRRKYLVWLAIALLSIYWVILLIFGTDAPYSLEGNAIFKLDLWLLGESHLYHSHGIIFDPEGLLSTIPAITNAIAGYLVGKYLQEKGGTVQSLGKLLIIGAIGVLIALVWNQVFPINKKIWSSSFALLTISLDLLILPLLVPISENGNGVPRKWTNFFIIFGKNPLFVYLLSEIVLISLFLIPLGGTSLFDYINIHLFQKLLPGPAGSLLFALCYMLFCWSVGWLLDRKKIYIKV</sequence>
<organism evidence="3 4">
    <name type="scientific">Olivibacter oleidegradans</name>
    <dbReference type="NCBI Taxonomy" id="760123"/>
    <lineage>
        <taxon>Bacteria</taxon>
        <taxon>Pseudomonadati</taxon>
        <taxon>Bacteroidota</taxon>
        <taxon>Sphingobacteriia</taxon>
        <taxon>Sphingobacteriales</taxon>
        <taxon>Sphingobacteriaceae</taxon>
        <taxon>Olivibacter</taxon>
    </lineage>
</organism>
<reference evidence="3 4" key="1">
    <citation type="submission" date="2024-09" db="EMBL/GenBank/DDBJ databases">
        <authorList>
            <person name="Sun Q."/>
            <person name="Mori K."/>
        </authorList>
    </citation>
    <scope>NUCLEOTIDE SEQUENCE [LARGE SCALE GENOMIC DNA]</scope>
    <source>
        <strain evidence="3 4">CCM 7765</strain>
    </source>
</reference>
<feature type="transmembrane region" description="Helical" evidence="1">
    <location>
        <begin position="79"/>
        <end position="100"/>
    </location>
</feature>
<evidence type="ECO:0000256" key="1">
    <source>
        <dbReference type="SAM" id="Phobius"/>
    </source>
</evidence>
<keyword evidence="1" id="KW-1133">Transmembrane helix</keyword>
<keyword evidence="1" id="KW-0812">Transmembrane</keyword>
<dbReference type="PANTHER" id="PTHR31061">
    <property type="entry name" value="LD22376P"/>
    <property type="match status" value="1"/>
</dbReference>
<dbReference type="Pfam" id="PF07786">
    <property type="entry name" value="HGSNAT_cat"/>
    <property type="match status" value="1"/>
</dbReference>
<dbReference type="GO" id="GO:0016746">
    <property type="term" value="F:acyltransferase activity"/>
    <property type="evidence" value="ECO:0007669"/>
    <property type="project" value="UniProtKB-KW"/>
</dbReference>
<feature type="transmembrane region" description="Helical" evidence="1">
    <location>
        <begin position="147"/>
        <end position="166"/>
    </location>
</feature>
<dbReference type="EMBL" id="JBHLWO010000002">
    <property type="protein sequence ID" value="MFC0320356.1"/>
    <property type="molecule type" value="Genomic_DNA"/>
</dbReference>
<feature type="transmembrane region" description="Helical" evidence="1">
    <location>
        <begin position="203"/>
        <end position="221"/>
    </location>
</feature>
<dbReference type="Proteomes" id="UP001589774">
    <property type="component" value="Unassembled WGS sequence"/>
</dbReference>
<feature type="transmembrane region" description="Helical" evidence="1">
    <location>
        <begin position="307"/>
        <end position="327"/>
    </location>
</feature>
<keyword evidence="4" id="KW-1185">Reference proteome</keyword>
<keyword evidence="3" id="KW-0808">Transferase</keyword>
<accession>A0ABV6HN80</accession>
<feature type="transmembrane region" description="Helical" evidence="1">
    <location>
        <begin position="51"/>
        <end position="67"/>
    </location>
</feature>
<evidence type="ECO:0000313" key="4">
    <source>
        <dbReference type="Proteomes" id="UP001589774"/>
    </source>
</evidence>
<feature type="transmembrane region" description="Helical" evidence="1">
    <location>
        <begin position="266"/>
        <end position="286"/>
    </location>
</feature>
<keyword evidence="1" id="KW-0472">Membrane</keyword>
<proteinExistence type="predicted"/>
<feature type="transmembrane region" description="Helical" evidence="1">
    <location>
        <begin position="233"/>
        <end position="254"/>
    </location>
</feature>
<feature type="transmembrane region" description="Helical" evidence="1">
    <location>
        <begin position="120"/>
        <end position="140"/>
    </location>
</feature>
<dbReference type="InterPro" id="IPR012429">
    <property type="entry name" value="HGSNAT_cat"/>
</dbReference>